<accession>A0A1F5V7C4</accession>
<evidence type="ECO:0000313" key="2">
    <source>
        <dbReference type="Proteomes" id="UP000178943"/>
    </source>
</evidence>
<comment type="caution">
    <text evidence="1">The sequence shown here is derived from an EMBL/GenBank/DDBJ whole genome shotgun (WGS) entry which is preliminary data.</text>
</comment>
<dbReference type="STRING" id="1817863.A2Y62_10070"/>
<protein>
    <submittedName>
        <fullName evidence="1">Uncharacterized protein</fullName>
    </submittedName>
</protein>
<name>A0A1F5V7C4_9BACT</name>
<dbReference type="EMBL" id="MFGW01000232">
    <property type="protein sequence ID" value="OGF58821.1"/>
    <property type="molecule type" value="Genomic_DNA"/>
</dbReference>
<reference evidence="1 2" key="1">
    <citation type="journal article" date="2016" name="Nat. Commun.">
        <title>Thousands of microbial genomes shed light on interconnected biogeochemical processes in an aquifer system.</title>
        <authorList>
            <person name="Anantharaman K."/>
            <person name="Brown C.T."/>
            <person name="Hug L.A."/>
            <person name="Sharon I."/>
            <person name="Castelle C.J."/>
            <person name="Probst A.J."/>
            <person name="Thomas B.C."/>
            <person name="Singh A."/>
            <person name="Wilkins M.J."/>
            <person name="Karaoz U."/>
            <person name="Brodie E.L."/>
            <person name="Williams K.H."/>
            <person name="Hubbard S.S."/>
            <person name="Banfield J.F."/>
        </authorList>
    </citation>
    <scope>NUCLEOTIDE SEQUENCE [LARGE SCALE GENOMIC DNA]</scope>
</reference>
<organism evidence="1 2">
    <name type="scientific">Candidatus Fischerbacteria bacterium RBG_13_37_8</name>
    <dbReference type="NCBI Taxonomy" id="1817863"/>
    <lineage>
        <taxon>Bacteria</taxon>
        <taxon>Candidatus Fischeribacteriota</taxon>
    </lineage>
</organism>
<dbReference type="Proteomes" id="UP000178943">
    <property type="component" value="Unassembled WGS sequence"/>
</dbReference>
<sequence length="86" mass="10004">MAIDEKKLSGAESLRKTRTYGKFRCHNPSCMGRLHPQHGQKQVKCPECSMEFRVHWIKPDFPRIRGPVWDVNRKLAEEALAKKEGK</sequence>
<gene>
    <name evidence="1" type="ORF">A2Y62_10070</name>
</gene>
<evidence type="ECO:0000313" key="1">
    <source>
        <dbReference type="EMBL" id="OGF58821.1"/>
    </source>
</evidence>
<dbReference type="AlphaFoldDB" id="A0A1F5V7C4"/>
<proteinExistence type="predicted"/>